<name>A0A9D4LWF7_DREPO</name>
<gene>
    <name evidence="1" type="ORF">DPMN_028138</name>
</gene>
<evidence type="ECO:0000313" key="1">
    <source>
        <dbReference type="EMBL" id="KAH3865099.1"/>
    </source>
</evidence>
<evidence type="ECO:0000313" key="2">
    <source>
        <dbReference type="Proteomes" id="UP000828390"/>
    </source>
</evidence>
<accession>A0A9D4LWF7</accession>
<dbReference type="EMBL" id="JAIWYP010000002">
    <property type="protein sequence ID" value="KAH3865099.1"/>
    <property type="molecule type" value="Genomic_DNA"/>
</dbReference>
<sequence length="75" mass="8534">MSGDFPKCTPILDLIEPNIRQSHTMDIIVSRLTAPHGPSSRTQQPWAFTPSNHGSYNHGIKSYYKQHAGFWQTHN</sequence>
<reference evidence="1" key="1">
    <citation type="journal article" date="2019" name="bioRxiv">
        <title>The Genome of the Zebra Mussel, Dreissena polymorpha: A Resource for Invasive Species Research.</title>
        <authorList>
            <person name="McCartney M.A."/>
            <person name="Auch B."/>
            <person name="Kono T."/>
            <person name="Mallez S."/>
            <person name="Zhang Y."/>
            <person name="Obille A."/>
            <person name="Becker A."/>
            <person name="Abrahante J.E."/>
            <person name="Garbe J."/>
            <person name="Badalamenti J.P."/>
            <person name="Herman A."/>
            <person name="Mangelson H."/>
            <person name="Liachko I."/>
            <person name="Sullivan S."/>
            <person name="Sone E.D."/>
            <person name="Koren S."/>
            <person name="Silverstein K.A.T."/>
            <person name="Beckman K.B."/>
            <person name="Gohl D.M."/>
        </authorList>
    </citation>
    <scope>NUCLEOTIDE SEQUENCE</scope>
    <source>
        <strain evidence="1">Duluth1</strain>
        <tissue evidence="1">Whole animal</tissue>
    </source>
</reference>
<keyword evidence="2" id="KW-1185">Reference proteome</keyword>
<organism evidence="1 2">
    <name type="scientific">Dreissena polymorpha</name>
    <name type="common">Zebra mussel</name>
    <name type="synonym">Mytilus polymorpha</name>
    <dbReference type="NCBI Taxonomy" id="45954"/>
    <lineage>
        <taxon>Eukaryota</taxon>
        <taxon>Metazoa</taxon>
        <taxon>Spiralia</taxon>
        <taxon>Lophotrochozoa</taxon>
        <taxon>Mollusca</taxon>
        <taxon>Bivalvia</taxon>
        <taxon>Autobranchia</taxon>
        <taxon>Heteroconchia</taxon>
        <taxon>Euheterodonta</taxon>
        <taxon>Imparidentia</taxon>
        <taxon>Neoheterodontei</taxon>
        <taxon>Myida</taxon>
        <taxon>Dreissenoidea</taxon>
        <taxon>Dreissenidae</taxon>
        <taxon>Dreissena</taxon>
    </lineage>
</organism>
<reference evidence="1" key="2">
    <citation type="submission" date="2020-11" db="EMBL/GenBank/DDBJ databases">
        <authorList>
            <person name="McCartney M.A."/>
            <person name="Auch B."/>
            <person name="Kono T."/>
            <person name="Mallez S."/>
            <person name="Becker A."/>
            <person name="Gohl D.M."/>
            <person name="Silverstein K.A.T."/>
            <person name="Koren S."/>
            <person name="Bechman K.B."/>
            <person name="Herman A."/>
            <person name="Abrahante J.E."/>
            <person name="Garbe J."/>
        </authorList>
    </citation>
    <scope>NUCLEOTIDE SEQUENCE</scope>
    <source>
        <strain evidence="1">Duluth1</strain>
        <tissue evidence="1">Whole animal</tissue>
    </source>
</reference>
<proteinExistence type="predicted"/>
<comment type="caution">
    <text evidence="1">The sequence shown here is derived from an EMBL/GenBank/DDBJ whole genome shotgun (WGS) entry which is preliminary data.</text>
</comment>
<dbReference type="Proteomes" id="UP000828390">
    <property type="component" value="Unassembled WGS sequence"/>
</dbReference>
<dbReference type="AlphaFoldDB" id="A0A9D4LWF7"/>
<protein>
    <submittedName>
        <fullName evidence="1">Uncharacterized protein</fullName>
    </submittedName>
</protein>